<keyword evidence="3" id="KW-1185">Reference proteome</keyword>
<dbReference type="AlphaFoldDB" id="A0A0C2ERH3"/>
<evidence type="ECO:0000256" key="1">
    <source>
        <dbReference type="SAM" id="MobiDB-lite"/>
    </source>
</evidence>
<dbReference type="PATRIC" id="fig|226910.6.peg.4943"/>
<gene>
    <name evidence="2" type="ORF">UCMB321_4954</name>
</gene>
<comment type="caution">
    <text evidence="2">The sequence shown here is derived from an EMBL/GenBank/DDBJ whole genome shotgun (WGS) entry which is preliminary data.</text>
</comment>
<proteinExistence type="predicted"/>
<sequence>MPPAEPVERTGLIRGQTSAHRGLRTFAQDRSRNRRER</sequence>
<dbReference type="EMBL" id="JXDG01000064">
    <property type="protein sequence ID" value="KIH81158.1"/>
    <property type="molecule type" value="Genomic_DNA"/>
</dbReference>
<name>A0A0C2ERH3_9PSED</name>
<dbReference type="STRING" id="226910.UCMB321_4954"/>
<evidence type="ECO:0000313" key="2">
    <source>
        <dbReference type="EMBL" id="KIH81158.1"/>
    </source>
</evidence>
<reference evidence="2 3" key="1">
    <citation type="submission" date="2015-01" db="EMBL/GenBank/DDBJ databases">
        <title>Complete genome of Pseudomonas batumici UCM B-321 producer of the batumin antibiotic with strong antistaphilococcal and potential anticancer activity.</title>
        <authorList>
            <person name="Klochko V.V."/>
            <person name="Zelena L.B."/>
            <person name="Elena K.A."/>
            <person name="Reva O.N."/>
        </authorList>
    </citation>
    <scope>NUCLEOTIDE SEQUENCE [LARGE SCALE GENOMIC DNA]</scope>
    <source>
        <strain evidence="2 3">UCM B-321</strain>
    </source>
</reference>
<protein>
    <submittedName>
        <fullName evidence="2">Uncharacterized protein</fullName>
    </submittedName>
</protein>
<feature type="region of interest" description="Disordered" evidence="1">
    <location>
        <begin position="1"/>
        <end position="37"/>
    </location>
</feature>
<evidence type="ECO:0000313" key="3">
    <source>
        <dbReference type="Proteomes" id="UP000031535"/>
    </source>
</evidence>
<accession>A0A0C2ERH3</accession>
<dbReference type="Proteomes" id="UP000031535">
    <property type="component" value="Unassembled WGS sequence"/>
</dbReference>
<organism evidence="2 3">
    <name type="scientific">Pseudomonas batumici</name>
    <dbReference type="NCBI Taxonomy" id="226910"/>
    <lineage>
        <taxon>Bacteria</taxon>
        <taxon>Pseudomonadati</taxon>
        <taxon>Pseudomonadota</taxon>
        <taxon>Gammaproteobacteria</taxon>
        <taxon>Pseudomonadales</taxon>
        <taxon>Pseudomonadaceae</taxon>
        <taxon>Pseudomonas</taxon>
    </lineage>
</organism>